<dbReference type="InterPro" id="IPR027417">
    <property type="entry name" value="P-loop_NTPase"/>
</dbReference>
<gene>
    <name evidence="2" type="ORF">FSB_LOCUS48528</name>
</gene>
<dbReference type="PANTHER" id="PTHR23070">
    <property type="entry name" value="BCS1 AAA-TYPE ATPASE"/>
    <property type="match status" value="1"/>
</dbReference>
<dbReference type="Gene3D" id="3.40.50.300">
    <property type="entry name" value="P-loop containing nucleotide triphosphate hydrolases"/>
    <property type="match status" value="1"/>
</dbReference>
<reference evidence="2" key="1">
    <citation type="submission" date="2018-02" db="EMBL/GenBank/DDBJ databases">
        <authorList>
            <person name="Cohen D.B."/>
            <person name="Kent A.D."/>
        </authorList>
    </citation>
    <scope>NUCLEOTIDE SEQUENCE</scope>
</reference>
<organism evidence="2">
    <name type="scientific">Fagus sylvatica</name>
    <name type="common">Beechnut</name>
    <dbReference type="NCBI Taxonomy" id="28930"/>
    <lineage>
        <taxon>Eukaryota</taxon>
        <taxon>Viridiplantae</taxon>
        <taxon>Streptophyta</taxon>
        <taxon>Embryophyta</taxon>
        <taxon>Tracheophyta</taxon>
        <taxon>Spermatophyta</taxon>
        <taxon>Magnoliopsida</taxon>
        <taxon>eudicotyledons</taxon>
        <taxon>Gunneridae</taxon>
        <taxon>Pentapetalae</taxon>
        <taxon>rosids</taxon>
        <taxon>fabids</taxon>
        <taxon>Fagales</taxon>
        <taxon>Fagaceae</taxon>
        <taxon>Fagus</taxon>
    </lineage>
</organism>
<sequence>MFWFVSALNFNPTPSYVVFLAMALKKRGTGVMIQSPSVFESLGMCQLIPSPTSFPLLIPPLMSLLQPILPFNESPLFASAANPVNTTAPEPRRSHRTGKSVIGCKWVYKIKTQSDGTVDHYKACLVAKGFTQEYGIDYEKPFALAFLTKCVTYVGHYMVLSKLHELGLPSLAPSFLSMVFQLVHMIQLCSSDAQIMIKIGFLSSASELATCLSVVSRPIATASGDNVFCDRNLLDSLPSVHDHPLRHHDVDLVLHSIHHYVDLVLHSIHHLLPHPHTRFRTNTTAGPATRSSNAAQVYLINKIYDATEDPPRINIGSSTKRVCVSKTSRQKRKFTVAIDNGEEIVDTFQENPEDPQVQLKWRFVCNEGMPGLSLKRFYDVTFKKEFVNMVFNSYLPHILEEANTINEKVKIVKLHNAYTADGRSSFVYLEHPATFETLAMDPKLKQEIKDDLERFKSRKEFYKKVGKAWKRGYLLYGPPGTGKSSLVAAMANYLKFDIYDLELTSISCNSDLRKVLLRTRKSFYCGD</sequence>
<dbReference type="GO" id="GO:0016887">
    <property type="term" value="F:ATP hydrolysis activity"/>
    <property type="evidence" value="ECO:0007669"/>
    <property type="project" value="InterPro"/>
</dbReference>
<dbReference type="Pfam" id="PF00004">
    <property type="entry name" value="AAA"/>
    <property type="match status" value="1"/>
</dbReference>
<dbReference type="SUPFAM" id="SSF52540">
    <property type="entry name" value="P-loop containing nucleoside triphosphate hydrolases"/>
    <property type="match status" value="1"/>
</dbReference>
<dbReference type="GO" id="GO:0005524">
    <property type="term" value="F:ATP binding"/>
    <property type="evidence" value="ECO:0007669"/>
    <property type="project" value="InterPro"/>
</dbReference>
<evidence type="ECO:0000259" key="1">
    <source>
        <dbReference type="Pfam" id="PF00004"/>
    </source>
</evidence>
<accession>A0A2N9I3L2</accession>
<feature type="domain" description="ATPase AAA-type core" evidence="1">
    <location>
        <begin position="473"/>
        <end position="509"/>
    </location>
</feature>
<dbReference type="InterPro" id="IPR050747">
    <property type="entry name" value="Mitochondrial_chaperone_BCS1"/>
</dbReference>
<name>A0A2N9I3L2_FAGSY</name>
<dbReference type="InterPro" id="IPR003959">
    <property type="entry name" value="ATPase_AAA_core"/>
</dbReference>
<dbReference type="EMBL" id="OIVN01005055">
    <property type="protein sequence ID" value="SPD20646.1"/>
    <property type="molecule type" value="Genomic_DNA"/>
</dbReference>
<dbReference type="AlphaFoldDB" id="A0A2N9I3L2"/>
<protein>
    <recommendedName>
        <fullName evidence="1">ATPase AAA-type core domain-containing protein</fullName>
    </recommendedName>
</protein>
<proteinExistence type="predicted"/>
<evidence type="ECO:0000313" key="2">
    <source>
        <dbReference type="EMBL" id="SPD20646.1"/>
    </source>
</evidence>